<organism evidence="2">
    <name type="scientific">Coccidioides posadasii (strain RMSCC 757 / Silveira)</name>
    <name type="common">Valley fever fungus</name>
    <dbReference type="NCBI Taxonomy" id="443226"/>
    <lineage>
        <taxon>Eukaryota</taxon>
        <taxon>Fungi</taxon>
        <taxon>Dikarya</taxon>
        <taxon>Ascomycota</taxon>
        <taxon>Pezizomycotina</taxon>
        <taxon>Eurotiomycetes</taxon>
        <taxon>Eurotiomycetidae</taxon>
        <taxon>Onygenales</taxon>
        <taxon>Onygenaceae</taxon>
        <taxon>Coccidioides</taxon>
    </lineage>
</organism>
<gene>
    <name evidence="1" type="ORF">CPSG_01466</name>
</gene>
<keyword evidence="2" id="KW-1185">Reference proteome</keyword>
<reference evidence="2" key="2">
    <citation type="submission" date="2010-03" db="EMBL/GenBank/DDBJ databases">
        <title>The genome sequence of Coccidioides posadasii strain Silveira.</title>
        <authorList>
            <consortium name="The Broad Institute Genome Sequencing Center for Infectious Disease"/>
            <person name="Neafsey D."/>
            <person name="Orbach M."/>
            <person name="Henn M.R."/>
            <person name="Cole G.T."/>
            <person name="Galgiani J."/>
            <person name="Gardner M.J."/>
            <person name="Kirkland T.N."/>
            <person name="Taylor J.W."/>
            <person name="Young S.K."/>
            <person name="Zeng Q."/>
            <person name="Koehrsen M."/>
            <person name="Alvarado L."/>
            <person name="Berlin A."/>
            <person name="Borenstein D."/>
            <person name="Chapman S.B."/>
            <person name="Chen Z."/>
            <person name="Engels R."/>
            <person name="Freedman E."/>
            <person name="Gellesch M."/>
            <person name="Goldberg J."/>
            <person name="Griggs A."/>
            <person name="Gujja S."/>
            <person name="Heilman E."/>
            <person name="Heiman D."/>
            <person name="Howarth C."/>
            <person name="Jen D."/>
            <person name="Larson L."/>
            <person name="Mehta T."/>
            <person name="Neiman D."/>
            <person name="Park D."/>
            <person name="Pearson M."/>
            <person name="Richards J."/>
            <person name="Roberts A."/>
            <person name="Saif S."/>
            <person name="Shea T."/>
            <person name="Shenoy N."/>
            <person name="Sisk P."/>
            <person name="Stolte C."/>
            <person name="Sykes S."/>
            <person name="Walk T."/>
            <person name="White J."/>
            <person name="Yandava C."/>
            <person name="Haas B."/>
            <person name="Nusbaum C."/>
            <person name="Birren B."/>
        </authorList>
    </citation>
    <scope>NUCLEOTIDE SEQUENCE [LARGE SCALE GENOMIC DNA]</scope>
    <source>
        <strain evidence="2">RMSCC 757 / Silveira</strain>
    </source>
</reference>
<dbReference type="EMBL" id="GL636487">
    <property type="protein sequence ID" value="EFW21309.1"/>
    <property type="molecule type" value="Genomic_DNA"/>
</dbReference>
<evidence type="ECO:0000313" key="1">
    <source>
        <dbReference type="EMBL" id="EFW21309.1"/>
    </source>
</evidence>
<evidence type="ECO:0000313" key="2">
    <source>
        <dbReference type="Proteomes" id="UP000002497"/>
    </source>
</evidence>
<dbReference type="Proteomes" id="UP000002497">
    <property type="component" value="Unassembled WGS sequence"/>
</dbReference>
<proteinExistence type="predicted"/>
<sequence length="194" mass="22261">MMTLGRMVKYSMALRDAQHRKTEMQMEVNEEFLQKLVVDKCWPSILDLIIHPAWECNQDAIERQNLMITIILYAHLHPIVNTKASPEENDLKTCSCSTHCHSECNKKRAPSDPHELWPNNVCNCAKHEKQAPSCKGVDSSRPEDQTFRYANMFCNSREGGNEDTRTHDIQETDPGKSDYDCHGFGFGYLKRLSG</sequence>
<dbReference type="HOGENOM" id="CLU_1402298_0_0_1"/>
<reference evidence="2" key="1">
    <citation type="journal article" date="2010" name="Genome Res.">
        <title>Population genomic sequencing of Coccidioides fungi reveals recent hybridization and transposon control.</title>
        <authorList>
            <person name="Neafsey D.E."/>
            <person name="Barker B.M."/>
            <person name="Sharpton T.J."/>
            <person name="Stajich J.E."/>
            <person name="Park D.J."/>
            <person name="Whiston E."/>
            <person name="Hung C.-Y."/>
            <person name="McMahan C."/>
            <person name="White J."/>
            <person name="Sykes S."/>
            <person name="Heiman D."/>
            <person name="Young S."/>
            <person name="Zeng Q."/>
            <person name="Abouelleil A."/>
            <person name="Aftuck L."/>
            <person name="Bessette D."/>
            <person name="Brown A."/>
            <person name="FitzGerald M."/>
            <person name="Lui A."/>
            <person name="Macdonald J.P."/>
            <person name="Priest M."/>
            <person name="Orbach M.J."/>
            <person name="Galgiani J.N."/>
            <person name="Kirkland T.N."/>
            <person name="Cole G.T."/>
            <person name="Birren B.W."/>
            <person name="Henn M.R."/>
            <person name="Taylor J.W."/>
            <person name="Rounsley S.D."/>
        </authorList>
    </citation>
    <scope>NUCLEOTIDE SEQUENCE [LARGE SCALE GENOMIC DNA]</scope>
    <source>
        <strain evidence="2">RMSCC 757 / Silveira</strain>
    </source>
</reference>
<name>E9CVI3_COCPS</name>
<accession>E9CVI3</accession>
<protein>
    <submittedName>
        <fullName evidence="1">Uncharacterized protein</fullName>
    </submittedName>
</protein>
<dbReference type="AlphaFoldDB" id="E9CVI3"/>
<dbReference type="VEuPathDB" id="FungiDB:CPSG_01466"/>